<keyword evidence="5" id="KW-0677">Repeat</keyword>
<dbReference type="GO" id="GO:0031398">
    <property type="term" value="P:positive regulation of protein ubiquitination"/>
    <property type="evidence" value="ECO:0007669"/>
    <property type="project" value="Ensembl"/>
</dbReference>
<name>A0A452U168_URSMA</name>
<proteinExistence type="predicted"/>
<dbReference type="GO" id="GO:0000122">
    <property type="term" value="P:negative regulation of transcription by RNA polymerase II"/>
    <property type="evidence" value="ECO:0007669"/>
    <property type="project" value="Ensembl"/>
</dbReference>
<evidence type="ECO:0000256" key="15">
    <source>
        <dbReference type="SAM" id="MobiDB-lite"/>
    </source>
</evidence>
<dbReference type="SUPFAM" id="SSF48403">
    <property type="entry name" value="Ankyrin repeat"/>
    <property type="match status" value="1"/>
</dbReference>
<feature type="repeat" description="ANK" evidence="14">
    <location>
        <begin position="242"/>
        <end position="274"/>
    </location>
</feature>
<dbReference type="GO" id="GO:0005829">
    <property type="term" value="C:cytosol"/>
    <property type="evidence" value="ECO:0007669"/>
    <property type="project" value="Ensembl"/>
</dbReference>
<dbReference type="GO" id="GO:0090201">
    <property type="term" value="P:negative regulation of release of cytochrome c from mitochondria"/>
    <property type="evidence" value="ECO:0007669"/>
    <property type="project" value="Ensembl"/>
</dbReference>
<evidence type="ECO:0000256" key="14">
    <source>
        <dbReference type="PROSITE-ProRule" id="PRU00023"/>
    </source>
</evidence>
<evidence type="ECO:0000256" key="8">
    <source>
        <dbReference type="ARBA" id="ARBA00023242"/>
    </source>
</evidence>
<dbReference type="Pfam" id="PF00023">
    <property type="entry name" value="Ank"/>
    <property type="match status" value="1"/>
</dbReference>
<feature type="repeat" description="ANK" evidence="14">
    <location>
        <begin position="176"/>
        <end position="208"/>
    </location>
</feature>
<dbReference type="GO" id="GO:0070531">
    <property type="term" value="C:BRCA1-A complex"/>
    <property type="evidence" value="ECO:0007669"/>
    <property type="project" value="TreeGrafter"/>
</dbReference>
<dbReference type="GO" id="GO:0004842">
    <property type="term" value="F:ubiquitin-protein transferase activity"/>
    <property type="evidence" value="ECO:0007669"/>
    <property type="project" value="TreeGrafter"/>
</dbReference>
<evidence type="ECO:0000256" key="2">
    <source>
        <dbReference type="ARBA" id="ARBA00004496"/>
    </source>
</evidence>
<dbReference type="AlphaFoldDB" id="A0A452U168"/>
<feature type="repeat" description="ANK" evidence="14">
    <location>
        <begin position="110"/>
        <end position="142"/>
    </location>
</feature>
<accession>A0A452U168</accession>
<dbReference type="GO" id="GO:0043409">
    <property type="term" value="P:negative regulation of MAPK cascade"/>
    <property type="evidence" value="ECO:0007669"/>
    <property type="project" value="Ensembl"/>
</dbReference>
<dbReference type="OMA" id="NEERCAI"/>
<keyword evidence="3" id="KW-0963">Cytoplasm</keyword>
<dbReference type="GO" id="GO:0031436">
    <property type="term" value="C:BRCA1-BARD1 complex"/>
    <property type="evidence" value="ECO:0007669"/>
    <property type="project" value="TreeGrafter"/>
</dbReference>
<dbReference type="GO" id="GO:0070682">
    <property type="term" value="P:proteasome regulatory particle assembly"/>
    <property type="evidence" value="ECO:0007669"/>
    <property type="project" value="Ensembl"/>
</dbReference>
<evidence type="ECO:0000256" key="5">
    <source>
        <dbReference type="ARBA" id="ARBA00022737"/>
    </source>
</evidence>
<evidence type="ECO:0000256" key="12">
    <source>
        <dbReference type="ARBA" id="ARBA00077602"/>
    </source>
</evidence>
<dbReference type="InterPro" id="IPR036770">
    <property type="entry name" value="Ankyrin_rpt-contain_sf"/>
</dbReference>
<dbReference type="GO" id="GO:0005929">
    <property type="term" value="C:cilium"/>
    <property type="evidence" value="ECO:0007669"/>
    <property type="project" value="Ensembl"/>
</dbReference>
<dbReference type="GeneTree" id="ENSGT00940000153404"/>
<dbReference type="SMART" id="SM00248">
    <property type="entry name" value="ANK"/>
    <property type="match status" value="5"/>
</dbReference>
<organism evidence="16">
    <name type="scientific">Ursus maritimus</name>
    <name type="common">Polar bear</name>
    <name type="synonym">Thalarctos maritimus</name>
    <dbReference type="NCBI Taxonomy" id="29073"/>
    <lineage>
        <taxon>Eukaryota</taxon>
        <taxon>Metazoa</taxon>
        <taxon>Chordata</taxon>
        <taxon>Craniata</taxon>
        <taxon>Vertebrata</taxon>
        <taxon>Euteleostomi</taxon>
        <taxon>Mammalia</taxon>
        <taxon>Eutheria</taxon>
        <taxon>Laurasiatheria</taxon>
        <taxon>Carnivora</taxon>
        <taxon>Caniformia</taxon>
        <taxon>Ursidae</taxon>
        <taxon>Ursus</taxon>
    </lineage>
</organism>
<evidence type="ECO:0000256" key="4">
    <source>
        <dbReference type="ARBA" id="ARBA00022703"/>
    </source>
</evidence>
<dbReference type="GO" id="GO:0032436">
    <property type="term" value="P:positive regulation of proteasomal ubiquitin-dependent protein catabolic process"/>
    <property type="evidence" value="ECO:0007669"/>
    <property type="project" value="Ensembl"/>
</dbReference>
<feature type="compositionally biased region" description="Basic and acidic residues" evidence="15">
    <location>
        <begin position="27"/>
        <end position="36"/>
    </location>
</feature>
<dbReference type="GO" id="GO:0085020">
    <property type="term" value="P:protein K6-linked ubiquitination"/>
    <property type="evidence" value="ECO:0007669"/>
    <property type="project" value="TreeGrafter"/>
</dbReference>
<keyword evidence="4" id="KW-0053">Apoptosis</keyword>
<dbReference type="GO" id="GO:0043518">
    <property type="term" value="P:negative regulation of DNA damage response, signal transduction by p53 class mediator"/>
    <property type="evidence" value="ECO:0007669"/>
    <property type="project" value="Ensembl"/>
</dbReference>
<dbReference type="Pfam" id="PF12796">
    <property type="entry name" value="Ank_2"/>
    <property type="match status" value="2"/>
</dbReference>
<dbReference type="PROSITE" id="PS50088">
    <property type="entry name" value="ANK_REPEAT"/>
    <property type="match status" value="5"/>
</dbReference>
<comment type="subunit">
    <text evidence="10">Part of transient complex containing PSMD10, PSMC4, PSMC5 and PAAF1 formed during the assembly of the 26S proteasome. Stays associated throughout the assembly of the PA700/19S RC and is released upon association with the 20S core. Interacts with PSMC4. Interacts with RB1. Interacts with CDK4. Interacts with MDM2. Interacts with RELA. Associates with a CDK4:CCND2 serine/threonine kinase complex. Interacts with ARHGDIA and increases the interaction between ARHGDIA and RHOA, hence promotes ARHGDIA inactivation of RHOA and ROCK.</text>
</comment>
<dbReference type="PANTHER" id="PTHR24171">
    <property type="entry name" value="ANKYRIN REPEAT DOMAIN-CONTAINING PROTEIN 39-RELATED"/>
    <property type="match status" value="1"/>
</dbReference>
<dbReference type="Gene3D" id="1.25.40.20">
    <property type="entry name" value="Ankyrin repeat-containing domain"/>
    <property type="match status" value="1"/>
</dbReference>
<reference evidence="16" key="1">
    <citation type="submission" date="2019-03" db="UniProtKB">
        <authorList>
            <consortium name="Ensembl"/>
        </authorList>
    </citation>
    <scope>IDENTIFICATION</scope>
</reference>
<evidence type="ECO:0000313" key="16">
    <source>
        <dbReference type="Ensembl" id="ENSUMAP00000014379"/>
    </source>
</evidence>
<dbReference type="PRINTS" id="PR01415">
    <property type="entry name" value="ANKYRIN"/>
</dbReference>
<comment type="function">
    <text evidence="9">Acts as a chaperone during the assembly of the 26S proteasome, specifically of the PA700/19S regulatory complex (RC). In the initial step of the base subcomplex assembly is part of an intermediate PSMD10:PSMC4:PSMC5:PAAF1 module which probably assembles with a PSMD5:PSMC2:PSMC1:PSMD2 module. Independently of the proteasome, regulates EGF-induced AKT activation through inhibition of the RHOA/ROCK/PTEN pathway, leading to prolonged AKT activation. Plays an important role in RAS-induced tumorigenesis.</text>
</comment>
<gene>
    <name evidence="16" type="primary">PSMD10</name>
</gene>
<evidence type="ECO:0000256" key="10">
    <source>
        <dbReference type="ARBA" id="ARBA00062652"/>
    </source>
</evidence>
<keyword evidence="6 14" id="KW-0040">ANK repeat</keyword>
<feature type="region of interest" description="Disordered" evidence="15">
    <location>
        <begin position="1"/>
        <end position="36"/>
    </location>
</feature>
<sequence>MGRVRERVKGTSPPGTALELQLPEAPRGGKEAKERGRPVIGGTLPALLIGSHSWLREAVVGRASRRSWEREMEGCVSNLMVCNLAYSGKLEELKERILADKSLATRTDQDSRTALHWACSAGHTEIVEFLLQLGVPVNDKDDAGWSPLHIAASAGRDEIVKALLGKGAQVNAVNQNGCTPLHYAASKNRHEIAVMLLEGGANPDAKDHYEATAMHRAAAKGNLKMIHILLYYKASTNIQDTEGNTPLHLACDEERVEEAKLLVSQGASIYIENKEEKTPLQVAKGGLGLILKRMVEG</sequence>
<evidence type="ECO:0000256" key="9">
    <source>
        <dbReference type="ARBA" id="ARBA00059111"/>
    </source>
</evidence>
<comment type="subcellular location">
    <subcellularLocation>
        <location evidence="2">Cytoplasm</location>
    </subcellularLocation>
    <subcellularLocation>
        <location evidence="1">Nucleus</location>
    </subcellularLocation>
</comment>
<dbReference type="GO" id="GO:0006915">
    <property type="term" value="P:apoptotic process"/>
    <property type="evidence" value="ECO:0007669"/>
    <property type="project" value="UniProtKB-KW"/>
</dbReference>
<evidence type="ECO:0000256" key="7">
    <source>
        <dbReference type="ARBA" id="ARBA00023186"/>
    </source>
</evidence>
<evidence type="ECO:0000256" key="1">
    <source>
        <dbReference type="ARBA" id="ARBA00004123"/>
    </source>
</evidence>
<keyword evidence="7" id="KW-0143">Chaperone</keyword>
<feature type="repeat" description="ANK" evidence="14">
    <location>
        <begin position="143"/>
        <end position="175"/>
    </location>
</feature>
<protein>
    <recommendedName>
        <fullName evidence="11">26S proteasome non-ATPase regulatory subunit 10</fullName>
    </recommendedName>
    <alternativeName>
        <fullName evidence="12">26S proteasome regulatory subunit p28</fullName>
    </alternativeName>
    <alternativeName>
        <fullName evidence="13">Gankyrin</fullName>
    </alternativeName>
</protein>
<dbReference type="GO" id="GO:0015630">
    <property type="term" value="C:microtubule cytoskeleton"/>
    <property type="evidence" value="ECO:0007669"/>
    <property type="project" value="Ensembl"/>
</dbReference>
<evidence type="ECO:0000256" key="11">
    <source>
        <dbReference type="ARBA" id="ARBA00068187"/>
    </source>
</evidence>
<evidence type="ECO:0000256" key="6">
    <source>
        <dbReference type="ARBA" id="ARBA00023043"/>
    </source>
</evidence>
<dbReference type="Ensembl" id="ENSUMAT00000017053.1">
    <property type="protein sequence ID" value="ENSUMAP00000014379.1"/>
    <property type="gene ID" value="ENSUMAG00000010580.1"/>
</dbReference>
<feature type="repeat" description="ANK" evidence="14">
    <location>
        <begin position="209"/>
        <end position="241"/>
    </location>
</feature>
<dbReference type="InterPro" id="IPR002110">
    <property type="entry name" value="Ankyrin_rpt"/>
</dbReference>
<evidence type="ECO:0000256" key="3">
    <source>
        <dbReference type="ARBA" id="ARBA00022490"/>
    </source>
</evidence>
<dbReference type="PROSITE" id="PS50297">
    <property type="entry name" value="ANK_REP_REGION"/>
    <property type="match status" value="5"/>
</dbReference>
<dbReference type="PANTHER" id="PTHR24171:SF9">
    <property type="entry name" value="ANKYRIN REPEAT DOMAIN-CONTAINING PROTEIN 39"/>
    <property type="match status" value="1"/>
</dbReference>
<dbReference type="FunFam" id="1.25.40.20:FF:000149">
    <property type="entry name" value="26S proteasome non-ATPase regulatory subunit 10 isoform X1"/>
    <property type="match status" value="1"/>
</dbReference>
<dbReference type="GO" id="GO:0008540">
    <property type="term" value="C:proteasome regulatory particle, base subcomplex"/>
    <property type="evidence" value="ECO:0007669"/>
    <property type="project" value="Ensembl"/>
</dbReference>
<keyword evidence="8" id="KW-0539">Nucleus</keyword>
<evidence type="ECO:0000256" key="13">
    <source>
        <dbReference type="ARBA" id="ARBA00077685"/>
    </source>
</evidence>
<dbReference type="GO" id="GO:0030307">
    <property type="term" value="P:positive regulation of cell growth"/>
    <property type="evidence" value="ECO:0007669"/>
    <property type="project" value="Ensembl"/>
</dbReference>